<dbReference type="CTD" id="9947527"/>
<dbReference type="InParanoid" id="A0A1S0TQH5"/>
<dbReference type="RefSeq" id="XP_003145661.1">
    <property type="nucleotide sequence ID" value="XM_003145613.1"/>
</dbReference>
<keyword evidence="1" id="KW-0472">Membrane</keyword>
<reference evidence="2" key="1">
    <citation type="submission" date="2012-04" db="EMBL/GenBank/DDBJ databases">
        <title>The Genome Sequence of Loa loa.</title>
        <authorList>
            <consortium name="The Broad Institute Genome Sequencing Platform"/>
            <consortium name="Broad Institute Genome Sequencing Center for Infectious Disease"/>
            <person name="Nutman T.B."/>
            <person name="Fink D.L."/>
            <person name="Russ C."/>
            <person name="Young S."/>
            <person name="Zeng Q."/>
            <person name="Gargeya S."/>
            <person name="Alvarado L."/>
            <person name="Berlin A."/>
            <person name="Chapman S.B."/>
            <person name="Chen Z."/>
            <person name="Freedman E."/>
            <person name="Gellesch M."/>
            <person name="Goldberg J."/>
            <person name="Griggs A."/>
            <person name="Gujja S."/>
            <person name="Heilman E.R."/>
            <person name="Heiman D."/>
            <person name="Howarth C."/>
            <person name="Mehta T."/>
            <person name="Neiman D."/>
            <person name="Pearson M."/>
            <person name="Roberts A."/>
            <person name="Saif S."/>
            <person name="Shea T."/>
            <person name="Shenoy N."/>
            <person name="Sisk P."/>
            <person name="Stolte C."/>
            <person name="Sykes S."/>
            <person name="White J."/>
            <person name="Yandava C."/>
            <person name="Haas B."/>
            <person name="Henn M.R."/>
            <person name="Nusbaum C."/>
            <person name="Birren B."/>
        </authorList>
    </citation>
    <scope>NUCLEOTIDE SEQUENCE [LARGE SCALE GENOMIC DNA]</scope>
</reference>
<proteinExistence type="predicted"/>
<organism evidence="2">
    <name type="scientific">Loa loa</name>
    <name type="common">Eye worm</name>
    <name type="synonym">Filaria loa</name>
    <dbReference type="NCBI Taxonomy" id="7209"/>
    <lineage>
        <taxon>Eukaryota</taxon>
        <taxon>Metazoa</taxon>
        <taxon>Ecdysozoa</taxon>
        <taxon>Nematoda</taxon>
        <taxon>Chromadorea</taxon>
        <taxon>Rhabditida</taxon>
        <taxon>Spirurina</taxon>
        <taxon>Spiruromorpha</taxon>
        <taxon>Filarioidea</taxon>
        <taxon>Onchocercidae</taxon>
        <taxon>Loa</taxon>
    </lineage>
</organism>
<evidence type="ECO:0000256" key="1">
    <source>
        <dbReference type="SAM" id="Phobius"/>
    </source>
</evidence>
<feature type="transmembrane region" description="Helical" evidence="1">
    <location>
        <begin position="77"/>
        <end position="96"/>
    </location>
</feature>
<dbReference type="OMA" id="FCDTETS"/>
<name>A0A1S0TQH5_LOALO</name>
<dbReference type="AlphaFoldDB" id="A0A1S0TQH5"/>
<accession>A0A1S0TQH5</accession>
<keyword evidence="1" id="KW-0812">Transmembrane</keyword>
<keyword evidence="1" id="KW-1133">Transmembrane helix</keyword>
<gene>
    <name evidence="2" type="ORF">LOAG_10086</name>
</gene>
<protein>
    <submittedName>
        <fullName evidence="2">Uncharacterized protein</fullName>
    </submittedName>
</protein>
<dbReference type="EMBL" id="JH712382">
    <property type="protein sequence ID" value="EFO18409.1"/>
    <property type="molecule type" value="Genomic_DNA"/>
</dbReference>
<dbReference type="GeneID" id="9947527"/>
<dbReference type="OrthoDB" id="5851140at2759"/>
<sequence length="114" mass="13314">MKKNVIEVVERSLNSENLTFNAQKAVTYEYDLTIDDISNRIMSAKLYLLNRSYICRPFYDTLINLGTVFCDQFSRPIHGIWSSAILIAICFLGYYVRKLSSNEENLYEYETESD</sequence>
<evidence type="ECO:0000313" key="2">
    <source>
        <dbReference type="EMBL" id="EFO18409.1"/>
    </source>
</evidence>
<dbReference type="KEGG" id="loa:LOAG_10086"/>